<evidence type="ECO:0000256" key="6">
    <source>
        <dbReference type="ARBA" id="ARBA00022898"/>
    </source>
</evidence>
<evidence type="ECO:0000313" key="13">
    <source>
        <dbReference type="Proteomes" id="UP000198341"/>
    </source>
</evidence>
<dbReference type="KEGG" id="bpg:Bathy09g02960"/>
<dbReference type="Proteomes" id="UP000198341">
    <property type="component" value="Chromosome 9"/>
</dbReference>
<sequence>MVHPVNANTINQNVLTAEYAVRGPIVVRAGELALQLKKDPSSLPFEDIVLCNIGNPQSLGQKPITFYRQIMAICDYPDLLDSPECSKIFPEDVIARSKEVLANTAGGTGAYTESKGLKYVREQIATFLEKRDGHKADPEMIYTLDGASSGVNYMLTLLIRGKQDAMLVPIPQYPLYSAGLALYGGTLCPYYLKEENNWGLDVNEMRKEVQKAKKDGVEVRALVVINPGNPTGNSLSLENQQEVVKFCAEENLILLSDEVYQDNIYVEGKSFVSMKKVVADMGYGDKVALASLQSTSKGFYGECGKRGGFMELYGAWDQGVLDQLLKLASINLCPNVSGQILIGQVCTPPVEGDASYALYEKEKADILASLKRRSGKLVDGLNKLTGVTCNNSDGAMYAFPNLTFPEKFLKDCEGKGKMADAVYCMSILEETGIVVVPGSGFGQADGTWHFRTTFLPGEDKIDAVVERLSAFHENFMKKWM</sequence>
<comment type="cofactor">
    <cofactor evidence="2">
        <name>pyridoxal 5'-phosphate</name>
        <dbReference type="ChEBI" id="CHEBI:597326"/>
    </cofactor>
</comment>
<dbReference type="eggNOG" id="KOG0258">
    <property type="taxonomic scope" value="Eukaryota"/>
</dbReference>
<dbReference type="UniPathway" id="UPA00528">
    <property type="reaction ID" value="UER00586"/>
</dbReference>
<dbReference type="InterPro" id="IPR015424">
    <property type="entry name" value="PyrdxlP-dep_Trfase"/>
</dbReference>
<dbReference type="Gene3D" id="3.40.640.10">
    <property type="entry name" value="Type I PLP-dependent aspartate aminotransferase-like (Major domain)"/>
    <property type="match status" value="1"/>
</dbReference>
<gene>
    <name evidence="12" type="ORF">Bathy09g02960</name>
</gene>
<dbReference type="FunFam" id="3.90.1150.10:FF:000010">
    <property type="entry name" value="Alanine aminotransferase 2"/>
    <property type="match status" value="1"/>
</dbReference>
<feature type="domain" description="Aminotransferase class I/classII large" evidence="11">
    <location>
        <begin position="90"/>
        <end position="468"/>
    </location>
</feature>
<proteinExistence type="inferred from homology"/>
<dbReference type="CDD" id="cd00609">
    <property type="entry name" value="AAT_like"/>
    <property type="match status" value="1"/>
</dbReference>
<dbReference type="RefSeq" id="XP_007510961.1">
    <property type="nucleotide sequence ID" value="XM_007510899.1"/>
</dbReference>
<evidence type="ECO:0000256" key="7">
    <source>
        <dbReference type="ARBA" id="ARBA00025708"/>
    </source>
</evidence>
<dbReference type="InterPro" id="IPR015422">
    <property type="entry name" value="PyrdxlP-dep_Trfase_small"/>
</dbReference>
<dbReference type="OrthoDB" id="1732682at2759"/>
<evidence type="ECO:0000256" key="9">
    <source>
        <dbReference type="ARBA" id="ARBA00025785"/>
    </source>
</evidence>
<dbReference type="GO" id="GO:0004021">
    <property type="term" value="F:L-alanine:2-oxoglutarate aminotransferase activity"/>
    <property type="evidence" value="ECO:0007669"/>
    <property type="project" value="TreeGrafter"/>
</dbReference>
<keyword evidence="4" id="KW-0032">Aminotransferase</keyword>
<dbReference type="STRING" id="41875.K8FES7"/>
<evidence type="ECO:0000313" key="12">
    <source>
        <dbReference type="EMBL" id="CCO66521.1"/>
    </source>
</evidence>
<reference evidence="12 13" key="1">
    <citation type="submission" date="2011-10" db="EMBL/GenBank/DDBJ databases">
        <authorList>
            <person name="Genoscope - CEA"/>
        </authorList>
    </citation>
    <scope>NUCLEOTIDE SEQUENCE [LARGE SCALE GENOMIC DNA]</scope>
    <source>
        <strain evidence="12 13">RCC 1105</strain>
    </source>
</reference>
<dbReference type="PANTHER" id="PTHR11751:SF29">
    <property type="entry name" value="ALANINE TRANSAMINASE"/>
    <property type="match status" value="1"/>
</dbReference>
<dbReference type="Pfam" id="PF00155">
    <property type="entry name" value="Aminotran_1_2"/>
    <property type="match status" value="1"/>
</dbReference>
<accession>K8FES7</accession>
<dbReference type="FunFam" id="1.10.287.1970:FF:000001">
    <property type="entry name" value="Alanine aminotransferase 2"/>
    <property type="match status" value="1"/>
</dbReference>
<dbReference type="GO" id="GO:0047958">
    <property type="term" value="F:glycine:2-oxoglutarate aminotransferase activity"/>
    <property type="evidence" value="ECO:0007669"/>
    <property type="project" value="UniProtKB-EC"/>
</dbReference>
<dbReference type="GO" id="GO:0030170">
    <property type="term" value="F:pyridoxal phosphate binding"/>
    <property type="evidence" value="ECO:0007669"/>
    <property type="project" value="InterPro"/>
</dbReference>
<dbReference type="SUPFAM" id="SSF53383">
    <property type="entry name" value="PLP-dependent transferases"/>
    <property type="match status" value="1"/>
</dbReference>
<comment type="catalytic activity">
    <reaction evidence="1">
        <text>glyoxylate + L-alanine = glycine + pyruvate</text>
        <dbReference type="Rhea" id="RHEA:24248"/>
        <dbReference type="ChEBI" id="CHEBI:15361"/>
        <dbReference type="ChEBI" id="CHEBI:36655"/>
        <dbReference type="ChEBI" id="CHEBI:57305"/>
        <dbReference type="ChEBI" id="CHEBI:57972"/>
        <dbReference type="EC" id="2.6.1.44"/>
    </reaction>
</comment>
<dbReference type="Gene3D" id="1.10.287.1970">
    <property type="match status" value="1"/>
</dbReference>
<dbReference type="FunFam" id="3.40.640.10:FF:000012">
    <property type="entry name" value="alanine aminotransferase 2"/>
    <property type="match status" value="1"/>
</dbReference>
<dbReference type="EMBL" id="FO082270">
    <property type="protein sequence ID" value="CCO66521.1"/>
    <property type="molecule type" value="Genomic_DNA"/>
</dbReference>
<dbReference type="InterPro" id="IPR015421">
    <property type="entry name" value="PyrdxlP-dep_Trfase_major"/>
</dbReference>
<evidence type="ECO:0000256" key="1">
    <source>
        <dbReference type="ARBA" id="ARBA00001781"/>
    </source>
</evidence>
<evidence type="ECO:0000256" key="5">
    <source>
        <dbReference type="ARBA" id="ARBA00022679"/>
    </source>
</evidence>
<dbReference type="AlphaFoldDB" id="K8FES7"/>
<comment type="catalytic activity">
    <reaction evidence="10">
        <text>glycine + 2-oxoglutarate = glyoxylate + L-glutamate</text>
        <dbReference type="Rhea" id="RHEA:14089"/>
        <dbReference type="ChEBI" id="CHEBI:16810"/>
        <dbReference type="ChEBI" id="CHEBI:29985"/>
        <dbReference type="ChEBI" id="CHEBI:36655"/>
        <dbReference type="ChEBI" id="CHEBI:57305"/>
        <dbReference type="EC" id="2.6.1.4"/>
    </reaction>
</comment>
<comment type="similarity">
    <text evidence="9">Belongs to the class-I pyridoxal-phosphate-dependent aminotransferase family. Alanine aminotransferase subfamily.</text>
</comment>
<dbReference type="GO" id="GO:0042853">
    <property type="term" value="P:L-alanine catabolic process"/>
    <property type="evidence" value="ECO:0007669"/>
    <property type="project" value="UniProtKB-UniPathway"/>
</dbReference>
<evidence type="ECO:0000256" key="10">
    <source>
        <dbReference type="ARBA" id="ARBA00052537"/>
    </source>
</evidence>
<evidence type="ECO:0000259" key="11">
    <source>
        <dbReference type="Pfam" id="PF00155"/>
    </source>
</evidence>
<name>K8FES7_9CHLO</name>
<dbReference type="InterPro" id="IPR045088">
    <property type="entry name" value="ALAT1/2-like"/>
</dbReference>
<keyword evidence="6" id="KW-0663">Pyridoxal phosphate</keyword>
<organism evidence="12 13">
    <name type="scientific">Bathycoccus prasinos</name>
    <dbReference type="NCBI Taxonomy" id="41875"/>
    <lineage>
        <taxon>Eukaryota</taxon>
        <taxon>Viridiplantae</taxon>
        <taxon>Chlorophyta</taxon>
        <taxon>Mamiellophyceae</taxon>
        <taxon>Mamiellales</taxon>
        <taxon>Bathycoccaceae</taxon>
        <taxon>Bathycoccus</taxon>
    </lineage>
</organism>
<protein>
    <recommendedName>
        <fullName evidence="11">Aminotransferase class I/classII large domain-containing protein</fullName>
    </recommendedName>
</protein>
<dbReference type="GeneID" id="19013803"/>
<evidence type="ECO:0000256" key="4">
    <source>
        <dbReference type="ARBA" id="ARBA00022576"/>
    </source>
</evidence>
<dbReference type="GO" id="GO:0008453">
    <property type="term" value="F:alanine-glyoxylate transaminase activity"/>
    <property type="evidence" value="ECO:0007669"/>
    <property type="project" value="UniProtKB-EC"/>
</dbReference>
<dbReference type="InterPro" id="IPR004839">
    <property type="entry name" value="Aminotransferase_I/II_large"/>
</dbReference>
<evidence type="ECO:0000256" key="8">
    <source>
        <dbReference type="ARBA" id="ARBA00025709"/>
    </source>
</evidence>
<dbReference type="UniPathway" id="UPA00322"/>
<dbReference type="Gene3D" id="3.90.1150.10">
    <property type="entry name" value="Aspartate Aminotransferase, domain 1"/>
    <property type="match status" value="1"/>
</dbReference>
<evidence type="ECO:0000256" key="2">
    <source>
        <dbReference type="ARBA" id="ARBA00001933"/>
    </source>
</evidence>
<dbReference type="PANTHER" id="PTHR11751">
    <property type="entry name" value="ALANINE AMINOTRANSFERASE"/>
    <property type="match status" value="1"/>
</dbReference>
<evidence type="ECO:0000256" key="3">
    <source>
        <dbReference type="ARBA" id="ARBA00011738"/>
    </source>
</evidence>
<keyword evidence="13" id="KW-1185">Reference proteome</keyword>
<comment type="pathway">
    <text evidence="8">Photosynthesis; C4 acid pathway.</text>
</comment>
<keyword evidence="5" id="KW-0808">Transferase</keyword>
<comment type="pathway">
    <text evidence="7">Amino-acid degradation; L-alanine degradation via transaminase pathway; pyruvate from L-alanine: step 1/1.</text>
</comment>
<comment type="subunit">
    <text evidence="3">Homodimer.</text>
</comment>